<evidence type="ECO:0000313" key="2">
    <source>
        <dbReference type="Proteomes" id="UP000009223"/>
    </source>
</evidence>
<dbReference type="HOGENOM" id="CLU_3349933_0_0_12"/>
<gene>
    <name evidence="1" type="ordered locus">TREPR_2859</name>
</gene>
<dbReference type="Proteomes" id="UP000009223">
    <property type="component" value="Chromosome"/>
</dbReference>
<evidence type="ECO:0000313" key="1">
    <source>
        <dbReference type="EMBL" id="AEF86714.1"/>
    </source>
</evidence>
<accession>F5YPT6</accession>
<proteinExistence type="predicted"/>
<name>F5YPT6_TREPZ</name>
<sequence length="37" mass="4359">MSSSWMTAIYDGPGFMKKRGLHKIFFLYTIEIDFGRN</sequence>
<organism evidence="1 2">
    <name type="scientific">Treponema primitia (strain ATCC BAA-887 / DSM 12427 / ZAS-2)</name>
    <dbReference type="NCBI Taxonomy" id="545694"/>
    <lineage>
        <taxon>Bacteria</taxon>
        <taxon>Pseudomonadati</taxon>
        <taxon>Spirochaetota</taxon>
        <taxon>Spirochaetia</taxon>
        <taxon>Spirochaetales</taxon>
        <taxon>Treponemataceae</taxon>
        <taxon>Treponema</taxon>
    </lineage>
</organism>
<protein>
    <submittedName>
        <fullName evidence="1">Uncharacterized protein</fullName>
    </submittedName>
</protein>
<reference evidence="1 2" key="2">
    <citation type="journal article" date="2011" name="ISME J.">
        <title>RNA-seq reveals cooperative metabolic interactions between two termite-gut spirochete species in co-culture.</title>
        <authorList>
            <person name="Rosenthal A.Z."/>
            <person name="Matson E.G."/>
            <person name="Eldar A."/>
            <person name="Leadbetter J.R."/>
        </authorList>
    </citation>
    <scope>NUCLEOTIDE SEQUENCE [LARGE SCALE GENOMIC DNA]</scope>
    <source>
        <strain evidence="2">ATCC BAA-887 / DSM 12427 / ZAS-2</strain>
    </source>
</reference>
<reference evidence="2" key="1">
    <citation type="submission" date="2009-12" db="EMBL/GenBank/DDBJ databases">
        <title>Complete sequence of Treponema primitia strain ZAS-2.</title>
        <authorList>
            <person name="Tetu S.G."/>
            <person name="Matson E."/>
            <person name="Ren Q."/>
            <person name="Seshadri R."/>
            <person name="Elbourne L."/>
            <person name="Hassan K.A."/>
            <person name="Durkin A."/>
            <person name="Radune D."/>
            <person name="Mohamoud Y."/>
            <person name="Shay R."/>
            <person name="Jin S."/>
            <person name="Zhang X."/>
            <person name="Lucey K."/>
            <person name="Ballor N.R."/>
            <person name="Ottesen E."/>
            <person name="Rosenthal R."/>
            <person name="Allen A."/>
            <person name="Leadbetter J.R."/>
            <person name="Paulsen I.T."/>
        </authorList>
    </citation>
    <scope>NUCLEOTIDE SEQUENCE [LARGE SCALE GENOMIC DNA]</scope>
    <source>
        <strain evidence="2">ATCC BAA-887 / DSM 12427 / ZAS-2</strain>
    </source>
</reference>
<dbReference type="KEGG" id="tpi:TREPR_2859"/>
<dbReference type="AlphaFoldDB" id="F5YPT6"/>
<keyword evidence="2" id="KW-1185">Reference proteome</keyword>
<dbReference type="EMBL" id="CP001843">
    <property type="protein sequence ID" value="AEF86714.1"/>
    <property type="molecule type" value="Genomic_DNA"/>
</dbReference>